<comment type="similarity">
    <text evidence="1 3">Belongs to the ArsC family.</text>
</comment>
<dbReference type="Proteomes" id="UP000317332">
    <property type="component" value="Unassembled WGS sequence"/>
</dbReference>
<dbReference type="EMBL" id="VHIQ01000006">
    <property type="protein sequence ID" value="TPV32422.1"/>
    <property type="molecule type" value="Genomic_DNA"/>
</dbReference>
<evidence type="ECO:0000313" key="4">
    <source>
        <dbReference type="EMBL" id="TPV32422.1"/>
    </source>
</evidence>
<sequence>MIEIYHNPRCRKSREALKLLESKGIEHQTILYLDQTLNTEELKALLEKLKINAEELVRKNESIWKEQFKAHALTEDDIVEAMVKHPKLIERPIVVNGNRAVIGRPAENILTII</sequence>
<dbReference type="PROSITE" id="PS51353">
    <property type="entry name" value="ARSC"/>
    <property type="match status" value="1"/>
</dbReference>
<dbReference type="CDD" id="cd03034">
    <property type="entry name" value="ArsC_ArsC"/>
    <property type="match status" value="1"/>
</dbReference>
<dbReference type="AlphaFoldDB" id="A0A506PH48"/>
<comment type="caution">
    <text evidence="4">The sequence shown here is derived from an EMBL/GenBank/DDBJ whole genome shotgun (WGS) entry which is preliminary data.</text>
</comment>
<dbReference type="InterPro" id="IPR006660">
    <property type="entry name" value="Arsenate_reductase-like"/>
</dbReference>
<keyword evidence="5" id="KW-1185">Reference proteome</keyword>
<dbReference type="PANTHER" id="PTHR30041">
    <property type="entry name" value="ARSENATE REDUCTASE"/>
    <property type="match status" value="1"/>
</dbReference>
<evidence type="ECO:0000313" key="5">
    <source>
        <dbReference type="Proteomes" id="UP000317332"/>
    </source>
</evidence>
<dbReference type="GO" id="GO:0008794">
    <property type="term" value="F:arsenate reductase (glutaredoxin) activity"/>
    <property type="evidence" value="ECO:0007669"/>
    <property type="project" value="UniProtKB-EC"/>
</dbReference>
<dbReference type="SUPFAM" id="SSF52833">
    <property type="entry name" value="Thioredoxin-like"/>
    <property type="match status" value="1"/>
</dbReference>
<dbReference type="RefSeq" id="WP_140990917.1">
    <property type="nucleotide sequence ID" value="NZ_VHIQ01000006.1"/>
</dbReference>
<dbReference type="InterPro" id="IPR036249">
    <property type="entry name" value="Thioredoxin-like_sf"/>
</dbReference>
<dbReference type="NCBIfam" id="TIGR00014">
    <property type="entry name" value="arsC"/>
    <property type="match status" value="1"/>
</dbReference>
<name>A0A506PH48_9FLAO</name>
<dbReference type="Pfam" id="PF03960">
    <property type="entry name" value="ArsC"/>
    <property type="match status" value="1"/>
</dbReference>
<proteinExistence type="inferred from homology"/>
<dbReference type="OrthoDB" id="9808142at2"/>
<protein>
    <submittedName>
        <fullName evidence="4">Arsenate reductase (Glutaredoxin)</fullName>
        <ecNumber evidence="4">1.20.4.1</ecNumber>
    </submittedName>
</protein>
<organism evidence="4 5">
    <name type="scientific">Paucihalobacter ruber</name>
    <dbReference type="NCBI Taxonomy" id="2567861"/>
    <lineage>
        <taxon>Bacteria</taxon>
        <taxon>Pseudomonadati</taxon>
        <taxon>Bacteroidota</taxon>
        <taxon>Flavobacteriia</taxon>
        <taxon>Flavobacteriales</taxon>
        <taxon>Flavobacteriaceae</taxon>
        <taxon>Paucihalobacter</taxon>
    </lineage>
</organism>
<evidence type="ECO:0000256" key="3">
    <source>
        <dbReference type="PROSITE-ProRule" id="PRU01282"/>
    </source>
</evidence>
<dbReference type="InterPro" id="IPR006659">
    <property type="entry name" value="Arsenate_reductase"/>
</dbReference>
<dbReference type="Gene3D" id="3.40.30.10">
    <property type="entry name" value="Glutaredoxin"/>
    <property type="match status" value="1"/>
</dbReference>
<reference evidence="4 5" key="1">
    <citation type="submission" date="2019-06" db="EMBL/GenBank/DDBJ databases">
        <title>Flavobacteriaceae Paucihalobacterium erythroidium CWB-1, complete genome.</title>
        <authorList>
            <person name="Wu S."/>
        </authorList>
    </citation>
    <scope>NUCLEOTIDE SEQUENCE [LARGE SCALE GENOMIC DNA]</scope>
    <source>
        <strain evidence="4 5">CWB-1</strain>
    </source>
</reference>
<dbReference type="EC" id="1.20.4.1" evidence="4"/>
<gene>
    <name evidence="4" type="primary">arsC</name>
    <name evidence="4" type="ORF">FJ651_12735</name>
</gene>
<evidence type="ECO:0000256" key="1">
    <source>
        <dbReference type="ARBA" id="ARBA00007198"/>
    </source>
</evidence>
<evidence type="ECO:0000256" key="2">
    <source>
        <dbReference type="ARBA" id="ARBA00023002"/>
    </source>
</evidence>
<dbReference type="PANTHER" id="PTHR30041:SF4">
    <property type="entry name" value="ARSENATE REDUCTASE"/>
    <property type="match status" value="1"/>
</dbReference>
<accession>A0A506PH48</accession>
<keyword evidence="2 4" id="KW-0560">Oxidoreductase</keyword>